<protein>
    <submittedName>
        <fullName evidence="2">Uncharacterized protein</fullName>
    </submittedName>
</protein>
<feature type="compositionally biased region" description="Low complexity" evidence="1">
    <location>
        <begin position="179"/>
        <end position="188"/>
    </location>
</feature>
<dbReference type="PANTHER" id="PTHR47242">
    <property type="entry name" value="TRAF-LIKE FAMILY PROTEIN"/>
    <property type="match status" value="1"/>
</dbReference>
<gene>
    <name evidence="2" type="ORF">Nepgr_008869</name>
</gene>
<evidence type="ECO:0000256" key="1">
    <source>
        <dbReference type="SAM" id="MobiDB-lite"/>
    </source>
</evidence>
<evidence type="ECO:0000313" key="2">
    <source>
        <dbReference type="EMBL" id="GMH07029.1"/>
    </source>
</evidence>
<keyword evidence="3" id="KW-1185">Reference proteome</keyword>
<evidence type="ECO:0000313" key="3">
    <source>
        <dbReference type="Proteomes" id="UP001279734"/>
    </source>
</evidence>
<feature type="region of interest" description="Disordered" evidence="1">
    <location>
        <begin position="168"/>
        <end position="203"/>
    </location>
</feature>
<accession>A0AAD3SAE4</accession>
<dbReference type="AlphaFoldDB" id="A0AAD3SAE4"/>
<proteinExistence type="predicted"/>
<comment type="caution">
    <text evidence="2">The sequence shown here is derived from an EMBL/GenBank/DDBJ whole genome shotgun (WGS) entry which is preliminary data.</text>
</comment>
<sequence length="254" mass="28570">MLIKLFLDDCVILSGTSKVEKNAIAERLKDAEAARKKFDEGLKRYATENVTRDEIRPSLENEVQRLTQTVGQTEGEKREKEEQVARCEGYIDGMQAKLQACQTSKANSSSFLQQYIRALETSLQEEMSRHAPLYGAGLEAQFLKELETLARIHEGGLRRIHSLSHRKGTQAGSPLISSPHTLPHTHPLFPNPPHSLSHRKGTQAGSSHYSALTLHFYSSYTHPLLIHHRFDILSCPLLSFQTASIFIETVIQDI</sequence>
<dbReference type="Proteomes" id="UP001279734">
    <property type="component" value="Unassembled WGS sequence"/>
</dbReference>
<dbReference type="PANTHER" id="PTHR47242:SF1">
    <property type="entry name" value="TRAF-LIKE FAMILY PROTEIN"/>
    <property type="match status" value="1"/>
</dbReference>
<reference evidence="2" key="1">
    <citation type="submission" date="2023-05" db="EMBL/GenBank/DDBJ databases">
        <title>Nepenthes gracilis genome sequencing.</title>
        <authorList>
            <person name="Fukushima K."/>
        </authorList>
    </citation>
    <scope>NUCLEOTIDE SEQUENCE</scope>
    <source>
        <strain evidence="2">SING2019-196</strain>
    </source>
</reference>
<dbReference type="EMBL" id="BSYO01000007">
    <property type="protein sequence ID" value="GMH07029.1"/>
    <property type="molecule type" value="Genomic_DNA"/>
</dbReference>
<name>A0AAD3SAE4_NEPGR</name>
<organism evidence="2 3">
    <name type="scientific">Nepenthes gracilis</name>
    <name type="common">Slender pitcher plant</name>
    <dbReference type="NCBI Taxonomy" id="150966"/>
    <lineage>
        <taxon>Eukaryota</taxon>
        <taxon>Viridiplantae</taxon>
        <taxon>Streptophyta</taxon>
        <taxon>Embryophyta</taxon>
        <taxon>Tracheophyta</taxon>
        <taxon>Spermatophyta</taxon>
        <taxon>Magnoliopsida</taxon>
        <taxon>eudicotyledons</taxon>
        <taxon>Gunneridae</taxon>
        <taxon>Pentapetalae</taxon>
        <taxon>Caryophyllales</taxon>
        <taxon>Nepenthaceae</taxon>
        <taxon>Nepenthes</taxon>
    </lineage>
</organism>